<dbReference type="Pfam" id="PF11941">
    <property type="entry name" value="DUF3459"/>
    <property type="match status" value="1"/>
</dbReference>
<evidence type="ECO:0000256" key="18">
    <source>
        <dbReference type="SAM" id="MobiDB-lite"/>
    </source>
</evidence>
<comment type="subcellular location">
    <subcellularLocation>
        <location evidence="1 15">Cytoplasm</location>
    </subcellularLocation>
</comment>
<evidence type="ECO:0000256" key="11">
    <source>
        <dbReference type="ARBA" id="ARBA00033284"/>
    </source>
</evidence>
<evidence type="ECO:0000256" key="13">
    <source>
        <dbReference type="NCBIfam" id="TIGR02402"/>
    </source>
</evidence>
<dbReference type="Gene3D" id="2.60.40.10">
    <property type="entry name" value="Immunoglobulins"/>
    <property type="match status" value="1"/>
</dbReference>
<dbReference type="GO" id="GO:0005992">
    <property type="term" value="P:trehalose biosynthetic process"/>
    <property type="evidence" value="ECO:0007669"/>
    <property type="project" value="UniProtKB-UniRule"/>
</dbReference>
<organism evidence="20 21">
    <name type="scientific">Noviherbaspirillum pedocola</name>
    <dbReference type="NCBI Taxonomy" id="2801341"/>
    <lineage>
        <taxon>Bacteria</taxon>
        <taxon>Pseudomonadati</taxon>
        <taxon>Pseudomonadota</taxon>
        <taxon>Betaproteobacteria</taxon>
        <taxon>Burkholderiales</taxon>
        <taxon>Oxalobacteraceae</taxon>
        <taxon>Noviherbaspirillum</taxon>
    </lineage>
</organism>
<keyword evidence="6" id="KW-0963">Cytoplasm</keyword>
<dbReference type="NCBIfam" id="TIGR02402">
    <property type="entry name" value="trehalose_TreZ"/>
    <property type="match status" value="1"/>
</dbReference>
<feature type="domain" description="Glycosyl hydrolase family 13 catalytic" evidence="19">
    <location>
        <begin position="105"/>
        <end position="462"/>
    </location>
</feature>
<feature type="site" description="Transition state stabilizer" evidence="17">
    <location>
        <position position="390"/>
    </location>
</feature>
<feature type="binding site" evidence="16">
    <location>
        <begin position="389"/>
        <end position="394"/>
    </location>
    <ligand>
        <name>substrate</name>
    </ligand>
</feature>
<accession>A0A934SXF3</accession>
<dbReference type="InterPro" id="IPR014756">
    <property type="entry name" value="Ig_E-set"/>
</dbReference>
<feature type="binding site" evidence="16">
    <location>
        <begin position="318"/>
        <end position="322"/>
    </location>
    <ligand>
        <name>substrate</name>
    </ligand>
</feature>
<evidence type="ECO:0000256" key="8">
    <source>
        <dbReference type="ARBA" id="ARBA00023277"/>
    </source>
</evidence>
<gene>
    <name evidence="20" type="primary">treZ</name>
    <name evidence="20" type="ORF">JJB74_07655</name>
</gene>
<keyword evidence="9 14" id="KW-0326">Glycosidase</keyword>
<dbReference type="PANTHER" id="PTHR43651:SF11">
    <property type="entry name" value="MALTO-OLIGOSYLTREHALOSE TREHALOHYDROLASE"/>
    <property type="match status" value="1"/>
</dbReference>
<dbReference type="SMART" id="SM00642">
    <property type="entry name" value="Aamy"/>
    <property type="match status" value="1"/>
</dbReference>
<evidence type="ECO:0000313" key="20">
    <source>
        <dbReference type="EMBL" id="MBK4734474.1"/>
    </source>
</evidence>
<sequence>MSAAQDAGSRSREPGTAEFGATLIGPNRTEFRLWAPNANAIDVVLDEGRRTVPMTRLDDGWFEAQADCGAGTLYRYRLEDGMQVPDPASHAQHGDPHGPSMVTDPASYAWHDEHWQGRPWEEAVIYELHVGAFGGFKGVAARLPEMAAIGITAIELMPIAAFPGKHNWGYDGVLPYAPDNSYGSVDELKALVDAAHAQGIMVFLDVVYNHFGPDGNYLNSYARDFFRTDIQTPWGAAIDFRKPQVREFFIQNAVYWLNEFHLDGLRFDALHAIADQEWLSEMAAQIRARAHRRPHLVMEHEDNAANLLGDAFDAQWNDDGHHALHVLLTGEAHGYYSDYADKPAQRLARCLEQGFIYQGDPSAHRGGKPRGEPSAHLPPSAFVLFLQNHDQIGNRALGERLTTLSDPAALRAAMALLLLSPQIPLLFMGEPSGATEPFLYFTDFQDENLAAAVREGRRNEFAAFAEFAQQSSRDAIPDPNHPDTFAASVPAAIGNAAMKPEAQDWLAWIAQLLRTRHAAIVPRLPGCRAIRAWALSDHAVAARWRMGDGSILELAVNLGAQPIAFTPDPRDGGADLVFETPGALQGLEEGDLPAFSCVAMLVARNADAPELEAGASATESTARV</sequence>
<dbReference type="SUPFAM" id="SSF81296">
    <property type="entry name" value="E set domains"/>
    <property type="match status" value="1"/>
</dbReference>
<evidence type="ECO:0000256" key="12">
    <source>
        <dbReference type="ARBA" id="ARBA00034013"/>
    </source>
</evidence>
<evidence type="ECO:0000256" key="14">
    <source>
        <dbReference type="PIRNR" id="PIRNR006337"/>
    </source>
</evidence>
<evidence type="ECO:0000256" key="3">
    <source>
        <dbReference type="ARBA" id="ARBA00008061"/>
    </source>
</evidence>
<dbReference type="GO" id="GO:0005737">
    <property type="term" value="C:cytoplasm"/>
    <property type="evidence" value="ECO:0007669"/>
    <property type="project" value="UniProtKB-SubCell"/>
</dbReference>
<evidence type="ECO:0000256" key="5">
    <source>
        <dbReference type="ARBA" id="ARBA00015938"/>
    </source>
</evidence>
<feature type="region of interest" description="Disordered" evidence="18">
    <location>
        <begin position="1"/>
        <end position="22"/>
    </location>
</feature>
<evidence type="ECO:0000259" key="19">
    <source>
        <dbReference type="SMART" id="SM00642"/>
    </source>
</evidence>
<feature type="active site" description="Proton donor" evidence="15">
    <location>
        <position position="299"/>
    </location>
</feature>
<dbReference type="InterPro" id="IPR013783">
    <property type="entry name" value="Ig-like_fold"/>
</dbReference>
<dbReference type="CDD" id="cd11325">
    <property type="entry name" value="AmyAc_GTHase"/>
    <property type="match status" value="1"/>
</dbReference>
<evidence type="ECO:0000256" key="10">
    <source>
        <dbReference type="ARBA" id="ARBA00032057"/>
    </source>
</evidence>
<evidence type="ECO:0000256" key="9">
    <source>
        <dbReference type="ARBA" id="ARBA00023295"/>
    </source>
</evidence>
<dbReference type="Gene3D" id="3.20.20.80">
    <property type="entry name" value="Glycosidases"/>
    <property type="match status" value="1"/>
</dbReference>
<evidence type="ECO:0000256" key="2">
    <source>
        <dbReference type="ARBA" id="ARBA00005199"/>
    </source>
</evidence>
<comment type="caution">
    <text evidence="20">The sequence shown here is derived from an EMBL/GenBank/DDBJ whole genome shotgun (WGS) entry which is preliminary data.</text>
</comment>
<dbReference type="InterPro" id="IPR044901">
    <property type="entry name" value="Trehalose_TreZ_E-set_sf"/>
</dbReference>
<dbReference type="EMBL" id="JAEPBG010000002">
    <property type="protein sequence ID" value="MBK4734474.1"/>
    <property type="molecule type" value="Genomic_DNA"/>
</dbReference>
<dbReference type="GO" id="GO:0033942">
    <property type="term" value="F:4-alpha-D-(1-&gt;4)-alpha-D-glucanotrehalose trehalohydrolase activity"/>
    <property type="evidence" value="ECO:0007669"/>
    <property type="project" value="UniProtKB-EC"/>
</dbReference>
<dbReference type="CDD" id="cd02853">
    <property type="entry name" value="E_set_MTHase_like_N"/>
    <property type="match status" value="1"/>
</dbReference>
<evidence type="ECO:0000256" key="7">
    <source>
        <dbReference type="ARBA" id="ARBA00022801"/>
    </source>
</evidence>
<feature type="binding site" evidence="16">
    <location>
        <begin position="266"/>
        <end position="271"/>
    </location>
    <ligand>
        <name>substrate</name>
    </ligand>
</feature>
<evidence type="ECO:0000256" key="6">
    <source>
        <dbReference type="ARBA" id="ARBA00022490"/>
    </source>
</evidence>
<proteinExistence type="inferred from homology"/>
<dbReference type="Gene3D" id="1.10.10.760">
    <property type="entry name" value="E-set domains of sugar-utilizing enzymes"/>
    <property type="match status" value="1"/>
</dbReference>
<name>A0A934SXF3_9BURK</name>
<evidence type="ECO:0000256" key="17">
    <source>
        <dbReference type="PIRSR" id="PIRSR006337-3"/>
    </source>
</evidence>
<dbReference type="InterPro" id="IPR006047">
    <property type="entry name" value="GH13_cat_dom"/>
</dbReference>
<dbReference type="AlphaFoldDB" id="A0A934SXF3"/>
<dbReference type="Proteomes" id="UP000622890">
    <property type="component" value="Unassembled WGS sequence"/>
</dbReference>
<dbReference type="InterPro" id="IPR017853">
    <property type="entry name" value="GH"/>
</dbReference>
<reference evidence="20" key="1">
    <citation type="submission" date="2021-01" db="EMBL/GenBank/DDBJ databases">
        <title>Genome sequence of strain Noviherbaspirillum sp. DKR-6.</title>
        <authorList>
            <person name="Chaudhary D.K."/>
        </authorList>
    </citation>
    <scope>NUCLEOTIDE SEQUENCE</scope>
    <source>
        <strain evidence="20">DKR-6</strain>
    </source>
</reference>
<dbReference type="InterPro" id="IPR004193">
    <property type="entry name" value="Glyco_hydro_13_N"/>
</dbReference>
<protein>
    <recommendedName>
        <fullName evidence="5 13">Malto-oligosyltrehalose trehalohydrolase</fullName>
        <shortName evidence="14">MTHase</shortName>
        <ecNumber evidence="4 13">3.2.1.141</ecNumber>
    </recommendedName>
    <alternativeName>
        <fullName evidence="11 14">4-alpha-D-((1-&gt;4)-alpha-D-glucano)trehalose trehalohydrolase</fullName>
    </alternativeName>
    <alternativeName>
        <fullName evidence="10 14">Maltooligosyl trehalose trehalohydrolase</fullName>
    </alternativeName>
</protein>
<keyword evidence="21" id="KW-1185">Reference proteome</keyword>
<dbReference type="RefSeq" id="WP_200591218.1">
    <property type="nucleotide sequence ID" value="NZ_JAEPBG010000002.1"/>
</dbReference>
<evidence type="ECO:0000313" key="21">
    <source>
        <dbReference type="Proteomes" id="UP000622890"/>
    </source>
</evidence>
<evidence type="ECO:0000256" key="1">
    <source>
        <dbReference type="ARBA" id="ARBA00004496"/>
    </source>
</evidence>
<dbReference type="InterPro" id="IPR012768">
    <property type="entry name" value="Trehalose_TreZ"/>
</dbReference>
<dbReference type="SUPFAM" id="SSF51445">
    <property type="entry name" value="(Trans)glycosidases"/>
    <property type="match status" value="1"/>
</dbReference>
<comment type="similarity">
    <text evidence="3 14">Belongs to the glycosyl hydrolase 13 family.</text>
</comment>
<evidence type="ECO:0000256" key="15">
    <source>
        <dbReference type="PIRSR" id="PIRSR006337-1"/>
    </source>
</evidence>
<comment type="pathway">
    <text evidence="2 14">Glycan biosynthesis; trehalose biosynthesis.</text>
</comment>
<evidence type="ECO:0000256" key="4">
    <source>
        <dbReference type="ARBA" id="ARBA00012268"/>
    </source>
</evidence>
<dbReference type="PANTHER" id="PTHR43651">
    <property type="entry name" value="1,4-ALPHA-GLUCAN-BRANCHING ENZYME"/>
    <property type="match status" value="1"/>
</dbReference>
<dbReference type="InterPro" id="IPR022567">
    <property type="entry name" value="DUF3459"/>
</dbReference>
<dbReference type="PIRSF" id="PIRSF006337">
    <property type="entry name" value="Trehalose_TreZ"/>
    <property type="match status" value="1"/>
</dbReference>
<comment type="catalytic activity">
    <reaction evidence="12 14">
        <text>hydrolysis of (1-&gt;4)-alpha-D-glucosidic linkage in 4-alpha-D-[(1-&gt;4)-alpha-D-glucanosyl]n trehalose to yield trehalose and (1-&gt;4)-alpha-D-glucan.</text>
        <dbReference type="EC" id="3.2.1.141"/>
    </reaction>
</comment>
<feature type="active site" description="Nucleophile" evidence="15">
    <location>
        <position position="268"/>
    </location>
</feature>
<keyword evidence="7 14" id="KW-0378">Hydrolase</keyword>
<evidence type="ECO:0000256" key="16">
    <source>
        <dbReference type="PIRSR" id="PIRSR006337-2"/>
    </source>
</evidence>
<keyword evidence="8" id="KW-0119">Carbohydrate metabolism</keyword>
<dbReference type="Pfam" id="PF02922">
    <property type="entry name" value="CBM_48"/>
    <property type="match status" value="1"/>
</dbReference>
<dbReference type="EC" id="3.2.1.141" evidence="4 13"/>
<dbReference type="Pfam" id="PF00128">
    <property type="entry name" value="Alpha-amylase"/>
    <property type="match status" value="1"/>
</dbReference>